<keyword evidence="10" id="KW-1185">Reference proteome</keyword>
<dbReference type="Pfam" id="PF07690">
    <property type="entry name" value="MFS_1"/>
    <property type="match status" value="1"/>
</dbReference>
<comment type="caution">
    <text evidence="9">The sequence shown here is derived from an EMBL/GenBank/DDBJ whole genome shotgun (WGS) entry which is preliminary data.</text>
</comment>
<evidence type="ECO:0000256" key="3">
    <source>
        <dbReference type="ARBA" id="ARBA00022692"/>
    </source>
</evidence>
<evidence type="ECO:0000256" key="4">
    <source>
        <dbReference type="ARBA" id="ARBA00022989"/>
    </source>
</evidence>
<evidence type="ECO:0000256" key="1">
    <source>
        <dbReference type="ARBA" id="ARBA00004651"/>
    </source>
</evidence>
<feature type="transmembrane region" description="Helical" evidence="7">
    <location>
        <begin position="51"/>
        <end position="71"/>
    </location>
</feature>
<feature type="transmembrane region" description="Helical" evidence="7">
    <location>
        <begin position="172"/>
        <end position="190"/>
    </location>
</feature>
<evidence type="ECO:0000256" key="2">
    <source>
        <dbReference type="ARBA" id="ARBA00022475"/>
    </source>
</evidence>
<dbReference type="InterPro" id="IPR050189">
    <property type="entry name" value="MFS_Efflux_Transporters"/>
</dbReference>
<keyword evidence="5 7" id="KW-0472">Membrane</keyword>
<evidence type="ECO:0000259" key="8">
    <source>
        <dbReference type="PROSITE" id="PS50850"/>
    </source>
</evidence>
<dbReference type="CDD" id="cd17473">
    <property type="entry name" value="MFS_arabinose_efflux_permease_like"/>
    <property type="match status" value="1"/>
</dbReference>
<feature type="transmembrane region" description="Helical" evidence="7">
    <location>
        <begin position="107"/>
        <end position="130"/>
    </location>
</feature>
<keyword evidence="4 7" id="KW-1133">Transmembrane helix</keyword>
<dbReference type="PROSITE" id="PS50850">
    <property type="entry name" value="MFS"/>
    <property type="match status" value="1"/>
</dbReference>
<dbReference type="InterPro" id="IPR020846">
    <property type="entry name" value="MFS_dom"/>
</dbReference>
<dbReference type="SUPFAM" id="SSF103473">
    <property type="entry name" value="MFS general substrate transporter"/>
    <property type="match status" value="1"/>
</dbReference>
<feature type="region of interest" description="Disordered" evidence="6">
    <location>
        <begin position="398"/>
        <end position="437"/>
    </location>
</feature>
<feature type="domain" description="Major facilitator superfamily (MFS) profile" evidence="8">
    <location>
        <begin position="14"/>
        <end position="392"/>
    </location>
</feature>
<feature type="transmembrane region" description="Helical" evidence="7">
    <location>
        <begin position="142"/>
        <end position="166"/>
    </location>
</feature>
<dbReference type="InterPro" id="IPR011701">
    <property type="entry name" value="MFS"/>
</dbReference>
<dbReference type="InterPro" id="IPR036259">
    <property type="entry name" value="MFS_trans_sf"/>
</dbReference>
<feature type="transmembrane region" description="Helical" evidence="7">
    <location>
        <begin position="83"/>
        <end position="101"/>
    </location>
</feature>
<feature type="transmembrane region" description="Helical" evidence="7">
    <location>
        <begin position="211"/>
        <end position="230"/>
    </location>
</feature>
<evidence type="ECO:0000256" key="5">
    <source>
        <dbReference type="ARBA" id="ARBA00023136"/>
    </source>
</evidence>
<organism evidence="9 10">
    <name type="scientific">Amycolatopsis lexingtonensis</name>
    <dbReference type="NCBI Taxonomy" id="218822"/>
    <lineage>
        <taxon>Bacteria</taxon>
        <taxon>Bacillati</taxon>
        <taxon>Actinomycetota</taxon>
        <taxon>Actinomycetes</taxon>
        <taxon>Pseudonocardiales</taxon>
        <taxon>Pseudonocardiaceae</taxon>
        <taxon>Amycolatopsis</taxon>
    </lineage>
</organism>
<name>A0ABR9HQV8_9PSEU</name>
<proteinExistence type="predicted"/>
<accession>A0ABR9HQV8</accession>
<feature type="transmembrane region" description="Helical" evidence="7">
    <location>
        <begin position="242"/>
        <end position="264"/>
    </location>
</feature>
<feature type="compositionally biased region" description="Low complexity" evidence="6">
    <location>
        <begin position="398"/>
        <end position="417"/>
    </location>
</feature>
<gene>
    <name evidence="9" type="ORF">H4696_000416</name>
</gene>
<feature type="transmembrane region" description="Helical" evidence="7">
    <location>
        <begin position="336"/>
        <end position="355"/>
    </location>
</feature>
<dbReference type="EMBL" id="JADBEG010000001">
    <property type="protein sequence ID" value="MBE1493316.1"/>
    <property type="molecule type" value="Genomic_DNA"/>
</dbReference>
<feature type="transmembrane region" description="Helical" evidence="7">
    <location>
        <begin position="302"/>
        <end position="324"/>
    </location>
</feature>
<feature type="transmembrane region" description="Helical" evidence="7">
    <location>
        <begin position="276"/>
        <end position="296"/>
    </location>
</feature>
<feature type="transmembrane region" description="Helical" evidence="7">
    <location>
        <begin position="367"/>
        <end position="388"/>
    </location>
</feature>
<keyword evidence="3 7" id="KW-0812">Transmembrane</keyword>
<dbReference type="PANTHER" id="PTHR43124">
    <property type="entry name" value="PURINE EFFLUX PUMP PBUE"/>
    <property type="match status" value="1"/>
</dbReference>
<evidence type="ECO:0000256" key="6">
    <source>
        <dbReference type="SAM" id="MobiDB-lite"/>
    </source>
</evidence>
<evidence type="ECO:0000313" key="9">
    <source>
        <dbReference type="EMBL" id="MBE1493316.1"/>
    </source>
</evidence>
<dbReference type="PRINTS" id="PR01035">
    <property type="entry name" value="TCRTETA"/>
</dbReference>
<evidence type="ECO:0000256" key="7">
    <source>
        <dbReference type="SAM" id="Phobius"/>
    </source>
</evidence>
<protein>
    <submittedName>
        <fullName evidence="9">MFS family permease</fullName>
    </submittedName>
</protein>
<sequence length="437" mass="44905">MTETTILRRPPKSLLATLLAVSTMTIMASATITPALPGMERYFAAEPHAALLVRLVLTLPGLAIMVAAPLLARLSDRIGRVRVLVACLLLYIAGGGSGLVLDSLPALLAGRALLGVGIAGVMTTATALLAEHHPASDHGRVLGLQGAAMGFGGVVALLLGGLLAAVSWRGPFAVYLLAVPVLVLVLRFVPEAAEQPAAPEDAPAASPWTPRLLGLYAVMFLGVIVFYTVPTQAPFWLDRVGGAGPAVAGALIAAVNLVMTVVGLNFRRLRARWDFPVLAAAMFAAFAAGLAVLGSAGGLGTAAAGMVVVGLGIGLLNPVVNGWVVASVAPGTRTKALGLLTSALFLGQFASPLLAQPVIDAAGLGWTFGYAGILAAVVAGVMAGARLLRRAGAGARRRTWGPWSTRPRPRTSRTAAARSRRTAPRRRPRTPRGCGAR</sequence>
<reference evidence="9 10" key="1">
    <citation type="submission" date="2020-10" db="EMBL/GenBank/DDBJ databases">
        <title>Sequencing the genomes of 1000 actinobacteria strains.</title>
        <authorList>
            <person name="Klenk H.-P."/>
        </authorList>
    </citation>
    <scope>NUCLEOTIDE SEQUENCE [LARGE SCALE GENOMIC DNA]</scope>
    <source>
        <strain evidence="9 10">DSM 44653</strain>
    </source>
</reference>
<keyword evidence="2" id="KW-1003">Cell membrane</keyword>
<comment type="subcellular location">
    <subcellularLocation>
        <location evidence="1">Cell membrane</location>
        <topology evidence="1">Multi-pass membrane protein</topology>
    </subcellularLocation>
</comment>
<evidence type="ECO:0000313" key="10">
    <source>
        <dbReference type="Proteomes" id="UP000631670"/>
    </source>
</evidence>
<dbReference type="Proteomes" id="UP000631670">
    <property type="component" value="Unassembled WGS sequence"/>
</dbReference>
<feature type="compositionally biased region" description="Basic residues" evidence="6">
    <location>
        <begin position="418"/>
        <end position="430"/>
    </location>
</feature>
<dbReference type="PANTHER" id="PTHR43124:SF3">
    <property type="entry name" value="CHLORAMPHENICOL EFFLUX PUMP RV0191"/>
    <property type="match status" value="1"/>
</dbReference>
<dbReference type="Gene3D" id="1.20.1250.20">
    <property type="entry name" value="MFS general substrate transporter like domains"/>
    <property type="match status" value="1"/>
</dbReference>
<dbReference type="InterPro" id="IPR001958">
    <property type="entry name" value="Tet-R_TetA/multi-R_MdtG-like"/>
</dbReference>